<dbReference type="AlphaFoldDB" id="A0A7R9A2A2"/>
<dbReference type="Proteomes" id="UP000677054">
    <property type="component" value="Unassembled WGS sequence"/>
</dbReference>
<dbReference type="EMBL" id="LR899561">
    <property type="protein sequence ID" value="CAD7240589.1"/>
    <property type="molecule type" value="Genomic_DNA"/>
</dbReference>
<evidence type="ECO:0000256" key="1">
    <source>
        <dbReference type="SAM" id="MobiDB-lite"/>
    </source>
</evidence>
<evidence type="ECO:0000313" key="2">
    <source>
        <dbReference type="EMBL" id="CAD7240589.1"/>
    </source>
</evidence>
<accession>A0A7R9A2A2</accession>
<protein>
    <submittedName>
        <fullName evidence="2">Uncharacterized protein</fullName>
    </submittedName>
</protein>
<sequence>MSGSDRTMSSIIAIHPVQSDAAQLIVEIRDGRLSGSSNFALNSGKRPERLTTFSKQLAESMSDSMMAGNRPKTTTPFEVTIGRRRRACEESGAFRQDDHEEVTEETNMSVGTGHATRLRKVSSAPSHEGMAPILNDSFASVFTSESDDVLTMTEVTSACVEDIIVTEEGIMSRIEKLKAGAATDPPKGFRLLHGISLEVNSCPSEK</sequence>
<organism evidence="2">
    <name type="scientific">Darwinula stevensoni</name>
    <dbReference type="NCBI Taxonomy" id="69355"/>
    <lineage>
        <taxon>Eukaryota</taxon>
        <taxon>Metazoa</taxon>
        <taxon>Ecdysozoa</taxon>
        <taxon>Arthropoda</taxon>
        <taxon>Crustacea</taxon>
        <taxon>Oligostraca</taxon>
        <taxon>Ostracoda</taxon>
        <taxon>Podocopa</taxon>
        <taxon>Podocopida</taxon>
        <taxon>Darwinulocopina</taxon>
        <taxon>Darwinuloidea</taxon>
        <taxon>Darwinulidae</taxon>
        <taxon>Darwinula</taxon>
    </lineage>
</organism>
<evidence type="ECO:0000313" key="3">
    <source>
        <dbReference type="Proteomes" id="UP000677054"/>
    </source>
</evidence>
<dbReference type="EMBL" id="CAJPEV010000044">
    <property type="protein sequence ID" value="CAG0879479.1"/>
    <property type="molecule type" value="Genomic_DNA"/>
</dbReference>
<name>A0A7R9A2A2_9CRUS</name>
<proteinExistence type="predicted"/>
<reference evidence="2" key="1">
    <citation type="submission" date="2020-11" db="EMBL/GenBank/DDBJ databases">
        <authorList>
            <person name="Tran Van P."/>
        </authorList>
    </citation>
    <scope>NUCLEOTIDE SEQUENCE</scope>
</reference>
<feature type="region of interest" description="Disordered" evidence="1">
    <location>
        <begin position="91"/>
        <end position="113"/>
    </location>
</feature>
<keyword evidence="3" id="KW-1185">Reference proteome</keyword>
<gene>
    <name evidence="2" type="ORF">DSTB1V02_LOCUS609</name>
</gene>